<dbReference type="InterPro" id="IPR004045">
    <property type="entry name" value="Glutathione_S-Trfase_N"/>
</dbReference>
<comment type="subunit">
    <text evidence="1">Homodimer.</text>
</comment>
<dbReference type="InterPro" id="IPR010987">
    <property type="entry name" value="Glutathione-S-Trfase_C-like"/>
</dbReference>
<reference evidence="4" key="1">
    <citation type="submission" date="2019-07" db="EMBL/GenBank/DDBJ databases">
        <authorList>
            <person name="Aidlin Harari O."/>
            <person name="Santos-Garcia D."/>
            <person name="Moseri M."/>
            <person name="Moshitzky P."/>
            <person name="Morin S."/>
        </authorList>
    </citation>
    <scope>NUCLEOTIDE SEQUENCE</scope>
    <source>
        <strain evidence="4">NW2</strain>
    </source>
</reference>
<feature type="domain" description="GST C-terminal" evidence="3">
    <location>
        <begin position="90"/>
        <end position="211"/>
    </location>
</feature>
<keyword evidence="4" id="KW-0808">Transferase</keyword>
<feature type="domain" description="GST N-terminal" evidence="2">
    <location>
        <begin position="3"/>
        <end position="84"/>
    </location>
</feature>
<dbReference type="SFLD" id="SFLDG01153">
    <property type="entry name" value="Main.4:_Theta-like"/>
    <property type="match status" value="1"/>
</dbReference>
<evidence type="ECO:0000313" key="4">
    <source>
        <dbReference type="EMBL" id="QHU79973.1"/>
    </source>
</evidence>
<evidence type="ECO:0000259" key="3">
    <source>
        <dbReference type="PROSITE" id="PS50405"/>
    </source>
</evidence>
<reference evidence="4" key="2">
    <citation type="submission" date="2020-02" db="EMBL/GenBank/DDBJ databases">
        <title>Molecular Evolution of the glutathione S-transferase family in the Bemisia tabaci species complex.</title>
        <authorList>
            <person name="Patel M."/>
            <person name="Visendi P."/>
            <person name="Seal S."/>
            <person name="Sertchook R."/>
            <person name="Malka O."/>
        </authorList>
    </citation>
    <scope>NUCLEOTIDE SEQUENCE</scope>
    <source>
        <strain evidence="4">NW2</strain>
    </source>
</reference>
<dbReference type="PROSITE" id="PS50404">
    <property type="entry name" value="GST_NTER"/>
    <property type="match status" value="1"/>
</dbReference>
<protein>
    <submittedName>
        <fullName evidence="4">Glutathione S-transferase D4</fullName>
    </submittedName>
</protein>
<dbReference type="PANTHER" id="PTHR43969">
    <property type="entry name" value="GLUTATHIONE S TRANSFERASE D10, ISOFORM A-RELATED"/>
    <property type="match status" value="1"/>
</dbReference>
<dbReference type="Gene3D" id="3.40.30.10">
    <property type="entry name" value="Glutaredoxin"/>
    <property type="match status" value="1"/>
</dbReference>
<proteinExistence type="evidence at transcript level"/>
<dbReference type="InterPro" id="IPR036249">
    <property type="entry name" value="Thioredoxin-like_sf"/>
</dbReference>
<dbReference type="InterPro" id="IPR040079">
    <property type="entry name" value="Glutathione_S-Trfase"/>
</dbReference>
<dbReference type="CDD" id="cd03177">
    <property type="entry name" value="GST_C_Delta_Epsilon"/>
    <property type="match status" value="1"/>
</dbReference>
<dbReference type="Pfam" id="PF00043">
    <property type="entry name" value="GST_C"/>
    <property type="match status" value="1"/>
</dbReference>
<dbReference type="FunFam" id="3.40.30.10:FF:000208">
    <property type="entry name" value="glutathione S-transferase 1"/>
    <property type="match status" value="1"/>
</dbReference>
<dbReference type="GO" id="GO:0006749">
    <property type="term" value="P:glutathione metabolic process"/>
    <property type="evidence" value="ECO:0007669"/>
    <property type="project" value="TreeGrafter"/>
</dbReference>
<dbReference type="Gene3D" id="1.20.1050.10">
    <property type="match status" value="1"/>
</dbReference>
<dbReference type="InterPro" id="IPR004046">
    <property type="entry name" value="GST_C"/>
</dbReference>
<dbReference type="SUPFAM" id="SSF52833">
    <property type="entry name" value="Thioredoxin-like"/>
    <property type="match status" value="1"/>
</dbReference>
<accession>A0A6C0M9J5</accession>
<dbReference type="EMBL" id="MN187121">
    <property type="protein sequence ID" value="QHU79973.1"/>
    <property type="molecule type" value="mRNA"/>
</dbReference>
<dbReference type="SFLD" id="SFLDG00358">
    <property type="entry name" value="Main_(cytGST)"/>
    <property type="match status" value="1"/>
</dbReference>
<dbReference type="SUPFAM" id="SSF47616">
    <property type="entry name" value="GST C-terminal domain-like"/>
    <property type="match status" value="1"/>
</dbReference>
<sequence length="227" mass="26390">MGRSIDLYYMPFSPPCRAVIMAAKLLEVDINLKFTDLFKGEQKTPEFLKMSALHTIPVLDDDGFILYESRAILRYLANKYGKDDLLYPKDPQKRALVDQALDFDMNTFYQPFFDYWIYCMIGPAPHDEERFQKVFKSFPIFDDMLKNSDFVTGKNISLADISLLAGVSSVHAVGFDIAKYPNILRWFADCKQAVPDYQELNEKGVQDFKKLWDRFKEKQKTKVKTNS</sequence>
<dbReference type="GO" id="GO:0004364">
    <property type="term" value="F:glutathione transferase activity"/>
    <property type="evidence" value="ECO:0007669"/>
    <property type="project" value="TreeGrafter"/>
</dbReference>
<evidence type="ECO:0000259" key="2">
    <source>
        <dbReference type="PROSITE" id="PS50404"/>
    </source>
</evidence>
<dbReference type="CDD" id="cd03045">
    <property type="entry name" value="GST_N_Delta_Epsilon"/>
    <property type="match status" value="1"/>
</dbReference>
<dbReference type="PROSITE" id="PS50405">
    <property type="entry name" value="GST_CTER"/>
    <property type="match status" value="1"/>
</dbReference>
<dbReference type="FunFam" id="1.20.1050.10:FF:000007">
    <property type="entry name" value="Glutathione S-transferase 1-1"/>
    <property type="match status" value="1"/>
</dbReference>
<dbReference type="SFLD" id="SFLDS00019">
    <property type="entry name" value="Glutathione_Transferase_(cytos"/>
    <property type="match status" value="1"/>
</dbReference>
<name>A0A6C0M9J5_BEMTA</name>
<evidence type="ECO:0000256" key="1">
    <source>
        <dbReference type="ARBA" id="ARBA00011738"/>
    </source>
</evidence>
<organism evidence="4">
    <name type="scientific">Bemisia tabaci</name>
    <name type="common">Sweetpotato whitefly</name>
    <name type="synonym">Aleurodes tabaci</name>
    <dbReference type="NCBI Taxonomy" id="7038"/>
    <lineage>
        <taxon>Eukaryota</taxon>
        <taxon>Metazoa</taxon>
        <taxon>Ecdysozoa</taxon>
        <taxon>Arthropoda</taxon>
        <taxon>Hexapoda</taxon>
        <taxon>Insecta</taxon>
        <taxon>Pterygota</taxon>
        <taxon>Neoptera</taxon>
        <taxon>Paraneoptera</taxon>
        <taxon>Hemiptera</taxon>
        <taxon>Sternorrhyncha</taxon>
        <taxon>Aleyrodoidea</taxon>
        <taxon>Aleyrodidae</taxon>
        <taxon>Aleyrodinae</taxon>
        <taxon>Bemisia</taxon>
    </lineage>
</organism>
<dbReference type="InterPro" id="IPR036282">
    <property type="entry name" value="Glutathione-S-Trfase_C_sf"/>
</dbReference>
<dbReference type="Pfam" id="PF13417">
    <property type="entry name" value="GST_N_3"/>
    <property type="match status" value="1"/>
</dbReference>
<dbReference type="PANTHER" id="PTHR43969:SF9">
    <property type="entry name" value="GLUTATHIONE S TRANSFERASE D10, ISOFORM A-RELATED"/>
    <property type="match status" value="1"/>
</dbReference>
<dbReference type="AlphaFoldDB" id="A0A6C0M9J5"/>